<proteinExistence type="predicted"/>
<gene>
    <name evidence="1" type="ORF">ACE1CC_01405</name>
</gene>
<reference evidence="1 2" key="1">
    <citation type="submission" date="2024-09" db="EMBL/GenBank/DDBJ databases">
        <title>Floridaenema gen nov. (Aerosakkonemataceae, Aerosakkonematales ord. nov., Cyanobacteria) from benthic tropical and subtropical fresh waters, with the description of four new species.</title>
        <authorList>
            <person name="Moretto J.A."/>
            <person name="Berthold D.E."/>
            <person name="Lefler F.W."/>
            <person name="Huang I.-S."/>
            <person name="Laughinghouse H. IV."/>
        </authorList>
    </citation>
    <scope>NUCLEOTIDE SEQUENCE [LARGE SCALE GENOMIC DNA]</scope>
    <source>
        <strain evidence="1 2">BLCC-F46</strain>
    </source>
</reference>
<keyword evidence="2" id="KW-1185">Reference proteome</keyword>
<evidence type="ECO:0000313" key="2">
    <source>
        <dbReference type="Proteomes" id="UP001576774"/>
    </source>
</evidence>
<name>A0ABV4WYD4_9CYAN</name>
<evidence type="ECO:0000313" key="1">
    <source>
        <dbReference type="EMBL" id="MFB2875528.1"/>
    </source>
</evidence>
<sequence length="88" mass="10185">MVKPIYFSTHARERMLLRGAEEVEVIAAIRSGSWESAKRGKFSARAQFNFNNQSPINQQFYSYKAVKPIFTEESGRILVVTVNVYYFN</sequence>
<protein>
    <submittedName>
        <fullName evidence="1">Uncharacterized protein</fullName>
    </submittedName>
</protein>
<dbReference type="Proteomes" id="UP001576774">
    <property type="component" value="Unassembled WGS sequence"/>
</dbReference>
<organism evidence="1 2">
    <name type="scientific">Floridaenema aerugineum BLCC-F46</name>
    <dbReference type="NCBI Taxonomy" id="3153654"/>
    <lineage>
        <taxon>Bacteria</taxon>
        <taxon>Bacillati</taxon>
        <taxon>Cyanobacteriota</taxon>
        <taxon>Cyanophyceae</taxon>
        <taxon>Oscillatoriophycideae</taxon>
        <taxon>Aerosakkonematales</taxon>
        <taxon>Aerosakkonemataceae</taxon>
        <taxon>Floridanema</taxon>
        <taxon>Floridanema aerugineum</taxon>
    </lineage>
</organism>
<accession>A0ABV4WYD4</accession>
<dbReference type="EMBL" id="JBHFNQ010000013">
    <property type="protein sequence ID" value="MFB2875528.1"/>
    <property type="molecule type" value="Genomic_DNA"/>
</dbReference>
<dbReference type="RefSeq" id="WP_413268688.1">
    <property type="nucleotide sequence ID" value="NZ_JBHFNQ010000013.1"/>
</dbReference>
<comment type="caution">
    <text evidence="1">The sequence shown here is derived from an EMBL/GenBank/DDBJ whole genome shotgun (WGS) entry which is preliminary data.</text>
</comment>